<protein>
    <submittedName>
        <fullName evidence="5">ABC transporter ATP-binding protein</fullName>
    </submittedName>
</protein>
<dbReference type="GO" id="GO:0016887">
    <property type="term" value="F:ATP hydrolysis activity"/>
    <property type="evidence" value="ECO:0007669"/>
    <property type="project" value="InterPro"/>
</dbReference>
<dbReference type="PANTHER" id="PTHR42711:SF17">
    <property type="entry name" value="ABC TRANSPORTER ATP-BINDING PROTEIN"/>
    <property type="match status" value="1"/>
</dbReference>
<evidence type="ECO:0000256" key="2">
    <source>
        <dbReference type="ARBA" id="ARBA00022741"/>
    </source>
</evidence>
<dbReference type="EMBL" id="SPUH01000002">
    <property type="protein sequence ID" value="TKS52975.1"/>
    <property type="molecule type" value="Genomic_DNA"/>
</dbReference>
<dbReference type="PROSITE" id="PS50893">
    <property type="entry name" value="ABC_TRANSPORTER_2"/>
    <property type="match status" value="1"/>
</dbReference>
<dbReference type="InterPro" id="IPR003593">
    <property type="entry name" value="AAA+_ATPase"/>
</dbReference>
<dbReference type="InterPro" id="IPR050763">
    <property type="entry name" value="ABC_transporter_ATP-binding"/>
</dbReference>
<feature type="domain" description="ABC transporter" evidence="4">
    <location>
        <begin position="8"/>
        <end position="231"/>
    </location>
</feature>
<keyword evidence="1" id="KW-0813">Transport</keyword>
<dbReference type="CDD" id="cd03230">
    <property type="entry name" value="ABC_DR_subfamily_A"/>
    <property type="match status" value="1"/>
</dbReference>
<evidence type="ECO:0000256" key="3">
    <source>
        <dbReference type="ARBA" id="ARBA00022840"/>
    </source>
</evidence>
<dbReference type="Gene3D" id="3.40.50.300">
    <property type="entry name" value="P-loop containing nucleotide triphosphate hydrolases"/>
    <property type="match status" value="1"/>
</dbReference>
<organism evidence="5 6">
    <name type="scientific">Luteimonas yindakuii</name>
    <dbReference type="NCBI Taxonomy" id="2565782"/>
    <lineage>
        <taxon>Bacteria</taxon>
        <taxon>Pseudomonadati</taxon>
        <taxon>Pseudomonadota</taxon>
        <taxon>Gammaproteobacteria</taxon>
        <taxon>Lysobacterales</taxon>
        <taxon>Lysobacteraceae</taxon>
        <taxon>Luteimonas</taxon>
    </lineage>
</organism>
<dbReference type="AlphaFoldDB" id="A0A4Z1R352"/>
<accession>A0A4Z1R352</accession>
<comment type="caution">
    <text evidence="5">The sequence shown here is derived from an EMBL/GenBank/DDBJ whole genome shotgun (WGS) entry which is preliminary data.</text>
</comment>
<keyword evidence="6" id="KW-1185">Reference proteome</keyword>
<dbReference type="InterPro" id="IPR027417">
    <property type="entry name" value="P-loop_NTPase"/>
</dbReference>
<dbReference type="GO" id="GO:0005524">
    <property type="term" value="F:ATP binding"/>
    <property type="evidence" value="ECO:0007669"/>
    <property type="project" value="UniProtKB-KW"/>
</dbReference>
<dbReference type="SUPFAM" id="SSF52540">
    <property type="entry name" value="P-loop containing nucleoside triphosphate hydrolases"/>
    <property type="match status" value="1"/>
</dbReference>
<evidence type="ECO:0000259" key="4">
    <source>
        <dbReference type="PROSITE" id="PS50893"/>
    </source>
</evidence>
<dbReference type="RefSeq" id="WP_134675095.1">
    <property type="nucleotide sequence ID" value="NZ_SPUH01000002.1"/>
</dbReference>
<dbReference type="InterPro" id="IPR017871">
    <property type="entry name" value="ABC_transporter-like_CS"/>
</dbReference>
<keyword evidence="2" id="KW-0547">Nucleotide-binding</keyword>
<proteinExistence type="predicted"/>
<evidence type="ECO:0000313" key="5">
    <source>
        <dbReference type="EMBL" id="TKS52975.1"/>
    </source>
</evidence>
<name>A0A4Z1R352_9GAMM</name>
<dbReference type="PANTHER" id="PTHR42711">
    <property type="entry name" value="ABC TRANSPORTER ATP-BINDING PROTEIN"/>
    <property type="match status" value="1"/>
</dbReference>
<dbReference type="SMART" id="SM00382">
    <property type="entry name" value="AAA"/>
    <property type="match status" value="1"/>
</dbReference>
<dbReference type="Proteomes" id="UP000298681">
    <property type="component" value="Unassembled WGS sequence"/>
</dbReference>
<sequence>MLAPIPAARLQGARYRHGAVCALDGLDLELHAGEVLALLGPNGAGKSTTVDLLLGLKTPDEGEARLFGADPRGVASRLQVGVMLQSAVLPERLTVRELIEWASCHYPHPMPVADAAALAGIGDLLAKRYGRLSGGQQRRVQFAIALCGQPRLLFLDEPTTGLDIGARAQVWAAVRSMAAQGCAVLLTTHYLEEAEALADRVVVLDRGRTLAAGTTAQVRALVGGRRIRCLTALPAEVVAGWPQVREAQVVGGRLEVVTGEAEAVVRCLLDADPALQELEVLRAGLAEAFVELTNPHAREAA</sequence>
<dbReference type="Pfam" id="PF00005">
    <property type="entry name" value="ABC_tran"/>
    <property type="match status" value="1"/>
</dbReference>
<dbReference type="InterPro" id="IPR003439">
    <property type="entry name" value="ABC_transporter-like_ATP-bd"/>
</dbReference>
<evidence type="ECO:0000313" key="6">
    <source>
        <dbReference type="Proteomes" id="UP000298681"/>
    </source>
</evidence>
<dbReference type="PROSITE" id="PS00211">
    <property type="entry name" value="ABC_TRANSPORTER_1"/>
    <property type="match status" value="1"/>
</dbReference>
<reference evidence="5 6" key="1">
    <citation type="submission" date="2019-01" db="EMBL/GenBank/DDBJ databases">
        <authorList>
            <person name="Zhang S."/>
        </authorList>
    </citation>
    <scope>NUCLEOTIDE SEQUENCE [LARGE SCALE GENOMIC DNA]</scope>
    <source>
        <strain evidence="5 6">1626</strain>
    </source>
</reference>
<gene>
    <name evidence="5" type="ORF">E4582_12245</name>
</gene>
<keyword evidence="3 5" id="KW-0067">ATP-binding</keyword>
<evidence type="ECO:0000256" key="1">
    <source>
        <dbReference type="ARBA" id="ARBA00022448"/>
    </source>
</evidence>